<protein>
    <submittedName>
        <fullName evidence="2">Uncharacterized protein</fullName>
    </submittedName>
</protein>
<organism evidence="2 3">
    <name type="scientific">Prorocentrum cordatum</name>
    <dbReference type="NCBI Taxonomy" id="2364126"/>
    <lineage>
        <taxon>Eukaryota</taxon>
        <taxon>Sar</taxon>
        <taxon>Alveolata</taxon>
        <taxon>Dinophyceae</taxon>
        <taxon>Prorocentrales</taxon>
        <taxon>Prorocentraceae</taxon>
        <taxon>Prorocentrum</taxon>
    </lineage>
</organism>
<evidence type="ECO:0000313" key="3">
    <source>
        <dbReference type="Proteomes" id="UP001189429"/>
    </source>
</evidence>
<comment type="caution">
    <text evidence="2">The sequence shown here is derived from an EMBL/GenBank/DDBJ whole genome shotgun (WGS) entry which is preliminary data.</text>
</comment>
<feature type="region of interest" description="Disordered" evidence="1">
    <location>
        <begin position="239"/>
        <end position="352"/>
    </location>
</feature>
<dbReference type="EMBL" id="CAUYUJ010000534">
    <property type="protein sequence ID" value="CAK0791173.1"/>
    <property type="molecule type" value="Genomic_DNA"/>
</dbReference>
<feature type="compositionally biased region" description="Low complexity" evidence="1">
    <location>
        <begin position="100"/>
        <end position="116"/>
    </location>
</feature>
<gene>
    <name evidence="2" type="ORF">PCOR1329_LOCUS2142</name>
</gene>
<sequence>GMTSPTSRHRGPEDDLFRMHEKAGQSASSHAAALLRQSPQLPERHPPPPRGASPTLPVRQPAHGGAASPQLPMRELSGQLSPYLPTRQPADGLGGGSQGGCSPAAPSAPSAFSAAAHRGSRSPTAALARGTPQMPMRHPAGTPQPAMRQPTVGTPQPSMRQPTGTPSMPTRLPAAAGTPQLPERCPRGASPCAVDRAGLGPLVEEDPGRPQAPAGSSDAFGAGFADAASEAAKAWLERLRGPSCTAEEGAPAQAEDPFDPPKKPTDVHRRESGVGDLSHVHHPLSFKEQARGRGRRRRAATGRLPAARPREEPVRGVSAAASEGPRAGGRKLVDGEGCKPAPAGPLPGDAAG</sequence>
<feature type="compositionally biased region" description="Basic and acidic residues" evidence="1">
    <location>
        <begin position="10"/>
        <end position="23"/>
    </location>
</feature>
<feature type="compositionally biased region" description="Polar residues" evidence="1">
    <location>
        <begin position="151"/>
        <end position="168"/>
    </location>
</feature>
<evidence type="ECO:0000313" key="2">
    <source>
        <dbReference type="EMBL" id="CAK0791173.1"/>
    </source>
</evidence>
<accession>A0ABN9PI13</accession>
<feature type="compositionally biased region" description="Low complexity" evidence="1">
    <location>
        <begin position="212"/>
        <end position="223"/>
    </location>
</feature>
<reference evidence="2" key="1">
    <citation type="submission" date="2023-10" db="EMBL/GenBank/DDBJ databases">
        <authorList>
            <person name="Chen Y."/>
            <person name="Shah S."/>
            <person name="Dougan E. K."/>
            <person name="Thang M."/>
            <person name="Chan C."/>
        </authorList>
    </citation>
    <scope>NUCLEOTIDE SEQUENCE [LARGE SCALE GENOMIC DNA]</scope>
</reference>
<dbReference type="Proteomes" id="UP001189429">
    <property type="component" value="Unassembled WGS sequence"/>
</dbReference>
<feature type="non-terminal residue" evidence="2">
    <location>
        <position position="1"/>
    </location>
</feature>
<evidence type="ECO:0000256" key="1">
    <source>
        <dbReference type="SAM" id="MobiDB-lite"/>
    </source>
</evidence>
<feature type="compositionally biased region" description="Basic and acidic residues" evidence="1">
    <location>
        <begin position="259"/>
        <end position="273"/>
    </location>
</feature>
<feature type="non-terminal residue" evidence="2">
    <location>
        <position position="352"/>
    </location>
</feature>
<proteinExistence type="predicted"/>
<keyword evidence="3" id="KW-1185">Reference proteome</keyword>
<feature type="region of interest" description="Disordered" evidence="1">
    <location>
        <begin position="1"/>
        <end position="223"/>
    </location>
</feature>
<name>A0ABN9PI13_9DINO</name>